<dbReference type="InterPro" id="IPR039271">
    <property type="entry name" value="Kiwellin-like"/>
</dbReference>
<comment type="caution">
    <text evidence="6">The sequence shown here is derived from an EMBL/GenBank/DDBJ whole genome shotgun (WGS) entry which is preliminary data.</text>
</comment>
<dbReference type="CDD" id="cd22270">
    <property type="entry name" value="DPBB_kiwellin-like"/>
    <property type="match status" value="1"/>
</dbReference>
<evidence type="ECO:0000256" key="1">
    <source>
        <dbReference type="ARBA" id="ARBA00004613"/>
    </source>
</evidence>
<dbReference type="Pfam" id="PF24300">
    <property type="entry name" value="KWL1"/>
    <property type="match status" value="1"/>
</dbReference>
<dbReference type="Gene3D" id="2.40.40.10">
    <property type="entry name" value="RlpA-like domain"/>
    <property type="match status" value="1"/>
</dbReference>
<name>A0A4S8J149_MUSBA</name>
<comment type="similarity">
    <text evidence="2">Belongs to the kiwellin family.</text>
</comment>
<evidence type="ECO:0000313" key="6">
    <source>
        <dbReference type="EMBL" id="THU55013.1"/>
    </source>
</evidence>
<evidence type="ECO:0000256" key="3">
    <source>
        <dbReference type="ARBA" id="ARBA00022525"/>
    </source>
</evidence>
<comment type="subcellular location">
    <subcellularLocation>
        <location evidence="1">Secreted</location>
    </subcellularLocation>
</comment>
<evidence type="ECO:0000256" key="4">
    <source>
        <dbReference type="ARBA" id="ARBA00022729"/>
    </source>
</evidence>
<dbReference type="GO" id="GO:0005576">
    <property type="term" value="C:extracellular region"/>
    <property type="evidence" value="ECO:0007669"/>
    <property type="project" value="UniProtKB-SubCell"/>
</dbReference>
<organism evidence="6 7">
    <name type="scientific">Musa balbisiana</name>
    <name type="common">Banana</name>
    <dbReference type="NCBI Taxonomy" id="52838"/>
    <lineage>
        <taxon>Eukaryota</taxon>
        <taxon>Viridiplantae</taxon>
        <taxon>Streptophyta</taxon>
        <taxon>Embryophyta</taxon>
        <taxon>Tracheophyta</taxon>
        <taxon>Spermatophyta</taxon>
        <taxon>Magnoliopsida</taxon>
        <taxon>Liliopsida</taxon>
        <taxon>Zingiberales</taxon>
        <taxon>Musaceae</taxon>
        <taxon>Musa</taxon>
    </lineage>
</organism>
<keyword evidence="3" id="KW-0964">Secreted</keyword>
<dbReference type="PANTHER" id="PTHR33191:SF9">
    <property type="entry name" value="RIPENING-RELATED PROTEIN 2-RELATED"/>
    <property type="match status" value="1"/>
</dbReference>
<gene>
    <name evidence="6" type="ORF">C4D60_Mb11t02100</name>
</gene>
<evidence type="ECO:0000313" key="7">
    <source>
        <dbReference type="Proteomes" id="UP000317650"/>
    </source>
</evidence>
<keyword evidence="4 5" id="KW-0732">Signal</keyword>
<keyword evidence="7" id="KW-1185">Reference proteome</keyword>
<dbReference type="Proteomes" id="UP000317650">
    <property type="component" value="Chromosome 11"/>
</dbReference>
<feature type="signal peptide" evidence="5">
    <location>
        <begin position="1"/>
        <end position="21"/>
    </location>
</feature>
<dbReference type="InterPro" id="IPR036908">
    <property type="entry name" value="RlpA-like_sf"/>
</dbReference>
<protein>
    <submittedName>
        <fullName evidence="6">Uncharacterized protein</fullName>
    </submittedName>
</protein>
<dbReference type="AlphaFoldDB" id="A0A4S8J149"/>
<evidence type="ECO:0000256" key="5">
    <source>
        <dbReference type="SAM" id="SignalP"/>
    </source>
</evidence>
<proteinExistence type="inferred from homology"/>
<dbReference type="PANTHER" id="PTHR33191">
    <property type="entry name" value="RIPENING-RELATED PROTEIN 2-RELATED"/>
    <property type="match status" value="1"/>
</dbReference>
<sequence>MAAGSLPSLVIVLLLSTVVLSYVQSCSHSGQLTGTRSKCNEDKGAECCKPGKKYRQYRCSPPVTAATKAHMTIYDFSEGGDSVAPSKCDGEYHSDHEMVVALSTGWYEDGSRCGKSVRIDANGRSVLAKVVGECDSVNGCDEEHDFQPPCRNNIVDASRAVWRALGIYKTHDGDYDVTWSDA</sequence>
<reference evidence="6 7" key="1">
    <citation type="journal article" date="2019" name="Nat. Plants">
        <title>Genome sequencing of Musa balbisiana reveals subgenome evolution and function divergence in polyploid bananas.</title>
        <authorList>
            <person name="Yao X."/>
        </authorList>
    </citation>
    <scope>NUCLEOTIDE SEQUENCE [LARGE SCALE GENOMIC DNA]</scope>
    <source>
        <strain evidence="7">cv. DH-PKW</strain>
        <tissue evidence="6">Leaves</tissue>
    </source>
</reference>
<evidence type="ECO:0000256" key="2">
    <source>
        <dbReference type="ARBA" id="ARBA00005592"/>
    </source>
</evidence>
<accession>A0A4S8J149</accession>
<dbReference type="EMBL" id="PYDT01000007">
    <property type="protein sequence ID" value="THU55013.1"/>
    <property type="molecule type" value="Genomic_DNA"/>
</dbReference>
<dbReference type="SUPFAM" id="SSF50685">
    <property type="entry name" value="Barwin-like endoglucanases"/>
    <property type="match status" value="1"/>
</dbReference>
<feature type="chain" id="PRO_5020586031" evidence="5">
    <location>
        <begin position="22"/>
        <end position="182"/>
    </location>
</feature>